<feature type="transmembrane region" description="Helical" evidence="1">
    <location>
        <begin position="256"/>
        <end position="274"/>
    </location>
</feature>
<feature type="transmembrane region" description="Helical" evidence="1">
    <location>
        <begin position="294"/>
        <end position="313"/>
    </location>
</feature>
<keyword evidence="1" id="KW-0472">Membrane</keyword>
<keyword evidence="1" id="KW-0812">Transmembrane</keyword>
<protein>
    <recommendedName>
        <fullName evidence="4">ABC-2 type transport system permease protein</fullName>
    </recommendedName>
</protein>
<evidence type="ECO:0008006" key="4">
    <source>
        <dbReference type="Google" id="ProtNLM"/>
    </source>
</evidence>
<evidence type="ECO:0000313" key="3">
    <source>
        <dbReference type="Proteomes" id="UP001524502"/>
    </source>
</evidence>
<feature type="transmembrane region" description="Helical" evidence="1">
    <location>
        <begin position="105"/>
        <end position="129"/>
    </location>
</feature>
<proteinExistence type="predicted"/>
<reference evidence="2 3" key="1">
    <citation type="submission" date="2022-06" db="EMBL/GenBank/DDBJ databases">
        <title>Isolation of gut microbiota from human fecal samples.</title>
        <authorList>
            <person name="Pamer E.G."/>
            <person name="Barat B."/>
            <person name="Waligurski E."/>
            <person name="Medina S."/>
            <person name="Paddock L."/>
            <person name="Mostad J."/>
        </authorList>
    </citation>
    <scope>NUCLEOTIDE SEQUENCE [LARGE SCALE GENOMIC DNA]</scope>
    <source>
        <strain evidence="2 3">SL.3.17</strain>
    </source>
</reference>
<feature type="transmembrane region" description="Helical" evidence="1">
    <location>
        <begin position="196"/>
        <end position="217"/>
    </location>
</feature>
<evidence type="ECO:0000313" key="2">
    <source>
        <dbReference type="EMBL" id="MCQ4635247.1"/>
    </source>
</evidence>
<keyword evidence="1" id="KW-1133">Transmembrane helix</keyword>
<dbReference type="RefSeq" id="WP_256130445.1">
    <property type="nucleotide sequence ID" value="NZ_JANFXK010000001.1"/>
</dbReference>
<accession>A0ABT1RJ92</accession>
<feature type="transmembrane region" description="Helical" evidence="1">
    <location>
        <begin position="20"/>
        <end position="43"/>
    </location>
</feature>
<evidence type="ECO:0000256" key="1">
    <source>
        <dbReference type="SAM" id="Phobius"/>
    </source>
</evidence>
<gene>
    <name evidence="2" type="ORF">NE619_00685</name>
</gene>
<organism evidence="2 3">
    <name type="scientific">Anaerovorax odorimutans</name>
    <dbReference type="NCBI Taxonomy" id="109327"/>
    <lineage>
        <taxon>Bacteria</taxon>
        <taxon>Bacillati</taxon>
        <taxon>Bacillota</taxon>
        <taxon>Clostridia</taxon>
        <taxon>Peptostreptococcales</taxon>
        <taxon>Anaerovoracaceae</taxon>
        <taxon>Anaerovorax</taxon>
    </lineage>
</organism>
<comment type="caution">
    <text evidence="2">The sequence shown here is derived from an EMBL/GenBank/DDBJ whole genome shotgun (WGS) entry which is preliminary data.</text>
</comment>
<keyword evidence="3" id="KW-1185">Reference proteome</keyword>
<feature type="transmembrane region" description="Helical" evidence="1">
    <location>
        <begin position="319"/>
        <end position="340"/>
    </location>
</feature>
<dbReference type="EMBL" id="JANFXK010000001">
    <property type="protein sequence ID" value="MCQ4635247.1"/>
    <property type="molecule type" value="Genomic_DNA"/>
</dbReference>
<dbReference type="Proteomes" id="UP001524502">
    <property type="component" value="Unassembled WGS sequence"/>
</dbReference>
<feature type="transmembrane region" description="Helical" evidence="1">
    <location>
        <begin position="167"/>
        <end position="189"/>
    </location>
</feature>
<feature type="transmembrane region" description="Helical" evidence="1">
    <location>
        <begin position="352"/>
        <end position="371"/>
    </location>
</feature>
<name>A0ABT1RJ92_9FIRM</name>
<feature type="transmembrane region" description="Helical" evidence="1">
    <location>
        <begin position="63"/>
        <end position="84"/>
    </location>
</feature>
<sequence length="694" mass="77811">MKTSYFSLSAPIIKENFRRFWALPAIAFLTYLISGIIPILANYRHGRGLALFINPLLNQAYPIYKILSLLVPVIAASLVFRYLYSRSSATIMHALPFTRSRLFNSNLLSGLLFSVLPVLLTGLILLALAKPVHFGKAASYTDEMGSINENAILSHINVFSHNMVLCWIGQTLLAVLCVYVISVFAAVISGSGIIQFFAAIGFNFLGTAFMTTLTYYFSTFLFGYVTGEKLQELITSLSPFTGLTNQMIVKPSPPLVIAYLAGSLALVVLSSVLYHKRRLERTKKAFVFRGMDTAICYLLTFFGMTLAGLVLFSDQNAKWITYAGFIGGGLVSFILGRMVVKKTLYVFSLPALKCFAAYAAIAIIFLCVLIFDLTGYTDRVPDVSQVSKVAVDDSTLRNSDARFDPSYYRDGSKMALEIYRSPENIQAIAKLHQAIISNYADKKTPESGGVVFGLHYYRDGADLERSYVVDEDFFRDSSAYKKVYESHEYKDLYRAGNLKKLGKGELSVYSSFNYSDIEIRENEREEFLKCLDADFLDRTYEEQLNKKRPCGSVYLSFKNLIPGSGYTVDGINLNLLDSDTHTLQWLSQHKSLRSLQPTADDVKEIQVYACDPAKKDQALDELNMLEPKYSSYFKKTATLTDKKQIQTVLDTCETNPDVFICEITFKQNKVFDGETIAFYYGQDSAPSFLEGLAK</sequence>